<proteinExistence type="predicted"/>
<dbReference type="EMBL" id="GBXM01102483">
    <property type="protein sequence ID" value="JAH06094.1"/>
    <property type="molecule type" value="Transcribed_RNA"/>
</dbReference>
<keyword evidence="1" id="KW-0472">Membrane</keyword>
<protein>
    <submittedName>
        <fullName evidence="2">Uncharacterized protein</fullName>
    </submittedName>
</protein>
<keyword evidence="1" id="KW-1133">Transmembrane helix</keyword>
<name>A0A0E9PNK9_ANGAN</name>
<reference evidence="2" key="1">
    <citation type="submission" date="2014-11" db="EMBL/GenBank/DDBJ databases">
        <authorList>
            <person name="Amaro Gonzalez C."/>
        </authorList>
    </citation>
    <scope>NUCLEOTIDE SEQUENCE</scope>
</reference>
<dbReference type="AlphaFoldDB" id="A0A0E9PNK9"/>
<reference evidence="2" key="2">
    <citation type="journal article" date="2015" name="Fish Shellfish Immunol.">
        <title>Early steps in the European eel (Anguilla anguilla)-Vibrio vulnificus interaction in the gills: Role of the RtxA13 toxin.</title>
        <authorList>
            <person name="Callol A."/>
            <person name="Pajuelo D."/>
            <person name="Ebbesson L."/>
            <person name="Teles M."/>
            <person name="MacKenzie S."/>
            <person name="Amaro C."/>
        </authorList>
    </citation>
    <scope>NUCLEOTIDE SEQUENCE</scope>
</reference>
<organism evidence="2">
    <name type="scientific">Anguilla anguilla</name>
    <name type="common">European freshwater eel</name>
    <name type="synonym">Muraena anguilla</name>
    <dbReference type="NCBI Taxonomy" id="7936"/>
    <lineage>
        <taxon>Eukaryota</taxon>
        <taxon>Metazoa</taxon>
        <taxon>Chordata</taxon>
        <taxon>Craniata</taxon>
        <taxon>Vertebrata</taxon>
        <taxon>Euteleostomi</taxon>
        <taxon>Actinopterygii</taxon>
        <taxon>Neopterygii</taxon>
        <taxon>Teleostei</taxon>
        <taxon>Anguilliformes</taxon>
        <taxon>Anguillidae</taxon>
        <taxon>Anguilla</taxon>
    </lineage>
</organism>
<evidence type="ECO:0000313" key="2">
    <source>
        <dbReference type="EMBL" id="JAH06094.1"/>
    </source>
</evidence>
<sequence length="35" mass="4152">MRSAKPTIKICWQLISLLISWIYFLKVNKAVFQIV</sequence>
<evidence type="ECO:0000256" key="1">
    <source>
        <dbReference type="SAM" id="Phobius"/>
    </source>
</evidence>
<feature type="transmembrane region" description="Helical" evidence="1">
    <location>
        <begin position="7"/>
        <end position="25"/>
    </location>
</feature>
<keyword evidence="1" id="KW-0812">Transmembrane</keyword>
<accession>A0A0E9PNK9</accession>